<organism evidence="2">
    <name type="scientific">Symploca sp. SIO1C4</name>
    <dbReference type="NCBI Taxonomy" id="2607765"/>
    <lineage>
        <taxon>Bacteria</taxon>
        <taxon>Bacillati</taxon>
        <taxon>Cyanobacteriota</taxon>
        <taxon>Cyanophyceae</taxon>
        <taxon>Coleofasciculales</taxon>
        <taxon>Coleofasciculaceae</taxon>
        <taxon>Symploca</taxon>
    </lineage>
</organism>
<comment type="caution">
    <text evidence="2">The sequence shown here is derived from an EMBL/GenBank/DDBJ whole genome shotgun (WGS) entry which is preliminary data.</text>
</comment>
<dbReference type="InterPro" id="IPR001387">
    <property type="entry name" value="Cro/C1-type_HTH"/>
</dbReference>
<dbReference type="Pfam" id="PF13443">
    <property type="entry name" value="HTH_26"/>
    <property type="match status" value="1"/>
</dbReference>
<accession>A0A6B3NPR6</accession>
<evidence type="ECO:0000259" key="1">
    <source>
        <dbReference type="Pfam" id="PF13443"/>
    </source>
</evidence>
<proteinExistence type="predicted"/>
<dbReference type="EMBL" id="JAAHFQ010000838">
    <property type="protein sequence ID" value="NER31501.1"/>
    <property type="molecule type" value="Genomic_DNA"/>
</dbReference>
<reference evidence="2" key="1">
    <citation type="submission" date="2019-11" db="EMBL/GenBank/DDBJ databases">
        <title>Genomic insights into an expanded diversity of filamentous marine cyanobacteria reveals the extraordinary biosynthetic potential of Moorea and Okeania.</title>
        <authorList>
            <person name="Ferreira Leao T."/>
            <person name="Wang M."/>
            <person name="Moss N."/>
            <person name="Da Silva R."/>
            <person name="Sanders J."/>
            <person name="Nurk S."/>
            <person name="Gurevich A."/>
            <person name="Humphrey G."/>
            <person name="Reher R."/>
            <person name="Zhu Q."/>
            <person name="Belda-Ferre P."/>
            <person name="Glukhov E."/>
            <person name="Rex R."/>
            <person name="Dorrestein P.C."/>
            <person name="Knight R."/>
            <person name="Pevzner P."/>
            <person name="Gerwick W.H."/>
            <person name="Gerwick L."/>
        </authorList>
    </citation>
    <scope>NUCLEOTIDE SEQUENCE</scope>
    <source>
        <strain evidence="2">SIO1C4</strain>
    </source>
</reference>
<dbReference type="AlphaFoldDB" id="A0A6B3NPR6"/>
<protein>
    <submittedName>
        <fullName evidence="2">Helix-turn-helix transcriptional regulator</fullName>
    </submittedName>
</protein>
<name>A0A6B3NPR6_9CYAN</name>
<gene>
    <name evidence="2" type="ORF">F6J89_28765</name>
</gene>
<feature type="non-terminal residue" evidence="2">
    <location>
        <position position="73"/>
    </location>
</feature>
<feature type="domain" description="HTH cro/C1-type" evidence="1">
    <location>
        <begin position="18"/>
        <end position="69"/>
    </location>
</feature>
<evidence type="ECO:0000313" key="2">
    <source>
        <dbReference type="EMBL" id="NER31501.1"/>
    </source>
</evidence>
<sequence length="73" mass="8301">MPIYNKIKALANSNGDGTNYKFWKRSGLAQSTAYRLYRDPKVYPSERVLAVICATYGVQPGDCLEYVPEEENH</sequence>